<feature type="region of interest" description="Disordered" evidence="1">
    <location>
        <begin position="1"/>
        <end position="35"/>
    </location>
</feature>
<evidence type="ECO:0000256" key="1">
    <source>
        <dbReference type="SAM" id="MobiDB-lite"/>
    </source>
</evidence>
<evidence type="ECO:0000313" key="2">
    <source>
        <dbReference type="EMBL" id="KAK4103391.1"/>
    </source>
</evidence>
<protein>
    <submittedName>
        <fullName evidence="2">Uncharacterized protein</fullName>
    </submittedName>
</protein>
<organism evidence="2 3">
    <name type="scientific">Parathielavia hyrcaniae</name>
    <dbReference type="NCBI Taxonomy" id="113614"/>
    <lineage>
        <taxon>Eukaryota</taxon>
        <taxon>Fungi</taxon>
        <taxon>Dikarya</taxon>
        <taxon>Ascomycota</taxon>
        <taxon>Pezizomycotina</taxon>
        <taxon>Sordariomycetes</taxon>
        <taxon>Sordariomycetidae</taxon>
        <taxon>Sordariales</taxon>
        <taxon>Chaetomiaceae</taxon>
        <taxon>Parathielavia</taxon>
    </lineage>
</organism>
<evidence type="ECO:0000313" key="3">
    <source>
        <dbReference type="Proteomes" id="UP001305647"/>
    </source>
</evidence>
<dbReference type="Proteomes" id="UP001305647">
    <property type="component" value="Unassembled WGS sequence"/>
</dbReference>
<accession>A0AAN6T3Z6</accession>
<keyword evidence="3" id="KW-1185">Reference proteome</keyword>
<reference evidence="2" key="1">
    <citation type="journal article" date="2023" name="Mol. Phylogenet. Evol.">
        <title>Genome-scale phylogeny and comparative genomics of the fungal order Sordariales.</title>
        <authorList>
            <person name="Hensen N."/>
            <person name="Bonometti L."/>
            <person name="Westerberg I."/>
            <person name="Brannstrom I.O."/>
            <person name="Guillou S."/>
            <person name="Cros-Aarteil S."/>
            <person name="Calhoun S."/>
            <person name="Haridas S."/>
            <person name="Kuo A."/>
            <person name="Mondo S."/>
            <person name="Pangilinan J."/>
            <person name="Riley R."/>
            <person name="LaButti K."/>
            <person name="Andreopoulos B."/>
            <person name="Lipzen A."/>
            <person name="Chen C."/>
            <person name="Yan M."/>
            <person name="Daum C."/>
            <person name="Ng V."/>
            <person name="Clum A."/>
            <person name="Steindorff A."/>
            <person name="Ohm R.A."/>
            <person name="Martin F."/>
            <person name="Silar P."/>
            <person name="Natvig D.O."/>
            <person name="Lalanne C."/>
            <person name="Gautier V."/>
            <person name="Ament-Velasquez S.L."/>
            <person name="Kruys A."/>
            <person name="Hutchinson M.I."/>
            <person name="Powell A.J."/>
            <person name="Barry K."/>
            <person name="Miller A.N."/>
            <person name="Grigoriev I.V."/>
            <person name="Debuchy R."/>
            <person name="Gladieux P."/>
            <person name="Hiltunen Thoren M."/>
            <person name="Johannesson H."/>
        </authorList>
    </citation>
    <scope>NUCLEOTIDE SEQUENCE</scope>
    <source>
        <strain evidence="2">CBS 757.83</strain>
    </source>
</reference>
<sequence>MSRNRATSQPGRSTWLNQRQPPGTEGNANFPDSNSPLLHGFRAAVYGLIDHADQRTAEGSRWFGRGGYFTQTRDVQGEPLHPNMDNQLALVVPEQPASPTVDPLAQVEVSTTNQELALPAPTAGEGRSHFEASRMRQVAEGQLPDAPRAPHDELRALGVSTNYRGDVTLTENLSANIPADRNCSFWIRRLPRGTTVSTLLAAVRGIGRVYCTVITPATAITPPAAVTPLAAVMETQPKPRWDTAAAKIVFFEEAAARRFWDRHGREGHRQVPLIIGEMRAIVERNRIQVAETYHPRDQSRVVCVSGPETLLNVDALLAEFTAKFVFEMDEILVATHVRSDGTSGAQRFLEVEFRFGSFRCQAQTAFQLLYGRPGFTVRYGRDPCDL</sequence>
<comment type="caution">
    <text evidence="2">The sequence shown here is derived from an EMBL/GenBank/DDBJ whole genome shotgun (WGS) entry which is preliminary data.</text>
</comment>
<name>A0AAN6T3Z6_9PEZI</name>
<gene>
    <name evidence="2" type="ORF">N658DRAFT_484344</name>
</gene>
<proteinExistence type="predicted"/>
<dbReference type="EMBL" id="MU863628">
    <property type="protein sequence ID" value="KAK4103391.1"/>
    <property type="molecule type" value="Genomic_DNA"/>
</dbReference>
<dbReference type="AlphaFoldDB" id="A0AAN6T3Z6"/>
<reference evidence="2" key="2">
    <citation type="submission" date="2023-05" db="EMBL/GenBank/DDBJ databases">
        <authorList>
            <consortium name="Lawrence Berkeley National Laboratory"/>
            <person name="Steindorff A."/>
            <person name="Hensen N."/>
            <person name="Bonometti L."/>
            <person name="Westerberg I."/>
            <person name="Brannstrom I.O."/>
            <person name="Guillou S."/>
            <person name="Cros-Aarteil S."/>
            <person name="Calhoun S."/>
            <person name="Haridas S."/>
            <person name="Kuo A."/>
            <person name="Mondo S."/>
            <person name="Pangilinan J."/>
            <person name="Riley R."/>
            <person name="Labutti K."/>
            <person name="Andreopoulos B."/>
            <person name="Lipzen A."/>
            <person name="Chen C."/>
            <person name="Yanf M."/>
            <person name="Daum C."/>
            <person name="Ng V."/>
            <person name="Clum A."/>
            <person name="Ohm R."/>
            <person name="Martin F."/>
            <person name="Silar P."/>
            <person name="Natvig D."/>
            <person name="Lalanne C."/>
            <person name="Gautier V."/>
            <person name="Ament-Velasquez S.L."/>
            <person name="Kruys A."/>
            <person name="Hutchinson M.I."/>
            <person name="Powell A.J."/>
            <person name="Barry K."/>
            <person name="Miller A.N."/>
            <person name="Grigoriev I.V."/>
            <person name="Debuchy R."/>
            <person name="Gladieux P."/>
            <person name="Thoren M.H."/>
            <person name="Johannesson H."/>
        </authorList>
    </citation>
    <scope>NUCLEOTIDE SEQUENCE</scope>
    <source>
        <strain evidence="2">CBS 757.83</strain>
    </source>
</reference>